<dbReference type="Proteomes" id="UP000680679">
    <property type="component" value="Chromosome"/>
</dbReference>
<dbReference type="PANTHER" id="PTHR42885">
    <property type="entry name" value="HISTIDINOL-PHOSPHATE AMINOTRANSFERASE-RELATED"/>
    <property type="match status" value="1"/>
</dbReference>
<keyword evidence="6" id="KW-0663">Pyridoxal phosphate</keyword>
<evidence type="ECO:0000256" key="8">
    <source>
        <dbReference type="ARBA" id="ARBA00029996"/>
    </source>
</evidence>
<name>A0ABM7QNL1_9GAMM</name>
<comment type="cofactor">
    <cofactor evidence="1">
        <name>pyridoxal 5'-phosphate</name>
        <dbReference type="ChEBI" id="CHEBI:597326"/>
    </cofactor>
</comment>
<dbReference type="SUPFAM" id="SSF53383">
    <property type="entry name" value="PLP-dependent transferases"/>
    <property type="match status" value="1"/>
</dbReference>
<evidence type="ECO:0000259" key="10">
    <source>
        <dbReference type="Pfam" id="PF00155"/>
    </source>
</evidence>
<comment type="catalytic activity">
    <reaction evidence="9">
        <text>O-phospho-L-threonine + H(+) = (R)-1-aminopropan-2-yl phosphate + CO2</text>
        <dbReference type="Rhea" id="RHEA:11492"/>
        <dbReference type="ChEBI" id="CHEBI:15378"/>
        <dbReference type="ChEBI" id="CHEBI:16526"/>
        <dbReference type="ChEBI" id="CHEBI:58563"/>
        <dbReference type="ChEBI" id="CHEBI:58675"/>
        <dbReference type="EC" id="4.1.1.81"/>
    </reaction>
</comment>
<dbReference type="Gene3D" id="3.40.640.10">
    <property type="entry name" value="Type I PLP-dependent aspartate aminotransferase-like (Major domain)"/>
    <property type="match status" value="1"/>
</dbReference>
<dbReference type="NCBIfam" id="TIGR01140">
    <property type="entry name" value="L_thr_O3P_dcar"/>
    <property type="match status" value="1"/>
</dbReference>
<reference evidence="11 12" key="1">
    <citation type="submission" date="2021-04" db="EMBL/GenBank/DDBJ databases">
        <title>Complete genome sequencing of Allochromatium tepidum strain NZ.</title>
        <authorList>
            <person name="Tsukatani Y."/>
            <person name="Mori H."/>
        </authorList>
    </citation>
    <scope>NUCLEOTIDE SEQUENCE [LARGE SCALE GENOMIC DNA]</scope>
    <source>
        <strain evidence="11 12">NZ</strain>
    </source>
</reference>
<evidence type="ECO:0000256" key="9">
    <source>
        <dbReference type="ARBA" id="ARBA00048531"/>
    </source>
</evidence>
<dbReference type="EMBL" id="AP024563">
    <property type="protein sequence ID" value="BCU07450.1"/>
    <property type="molecule type" value="Genomic_DNA"/>
</dbReference>
<gene>
    <name evidence="11" type="primary">cobC</name>
    <name evidence="11" type="ORF">Atep_21270</name>
</gene>
<comment type="function">
    <text evidence="2">Decarboxylates L-threonine-O-3-phosphate to yield (R)-1-amino-2-propanol O-2-phosphate, the precursor for the linkage between the nucleotide loop and the corrin ring in cobalamin.</text>
</comment>
<dbReference type="Pfam" id="PF00155">
    <property type="entry name" value="Aminotran_1_2"/>
    <property type="match status" value="1"/>
</dbReference>
<evidence type="ECO:0000313" key="11">
    <source>
        <dbReference type="EMBL" id="BCU07450.1"/>
    </source>
</evidence>
<dbReference type="InterPro" id="IPR015422">
    <property type="entry name" value="PyrdxlP-dep_Trfase_small"/>
</dbReference>
<dbReference type="InterPro" id="IPR004839">
    <property type="entry name" value="Aminotransferase_I/II_large"/>
</dbReference>
<keyword evidence="5" id="KW-0169">Cobalamin biosynthesis</keyword>
<evidence type="ECO:0000313" key="12">
    <source>
        <dbReference type="Proteomes" id="UP000680679"/>
    </source>
</evidence>
<feature type="domain" description="Aminotransferase class I/classII large" evidence="10">
    <location>
        <begin position="86"/>
        <end position="340"/>
    </location>
</feature>
<dbReference type="InterPro" id="IPR004838">
    <property type="entry name" value="NHTrfase_class1_PyrdxlP-BS"/>
</dbReference>
<evidence type="ECO:0000256" key="4">
    <source>
        <dbReference type="ARBA" id="ARBA00012285"/>
    </source>
</evidence>
<protein>
    <recommendedName>
        <fullName evidence="4">threonine-phosphate decarboxylase</fullName>
        <ecNumber evidence="4">4.1.1.81</ecNumber>
    </recommendedName>
    <alternativeName>
        <fullName evidence="8">L-threonine-O-3-phosphate decarboxylase</fullName>
    </alternativeName>
</protein>
<keyword evidence="12" id="KW-1185">Reference proteome</keyword>
<sequence>MNVSAVLETVPGAELRELSAPPVHGGRLREAAARFGRPLEDWIDLSTGINPNGWPVPAVPPGVWARLPEDDDGLEVAAERYYAASGALPLAGSQAAIRLLPTLRPPGRVGIPEVGYREHAHAWHRAGHRVISLPDGDPGDWLDDGPEHERLDVLVVINPNNPTGRRWPVATLLDRHAHLAARGGWLVVDEAFMDVTPAESVLPYLGRPGLVVLRSLGKFFGLAGARVGFLFAEPELRERAAHALGPWTLSGPSRWIARSALEDREWQSAMRAALPSASERLAELLSRRGLTPAGGTALFQWVRKPQAERFHERLCERGILTRLFAQPASLRFGLPGCEAEWERLEHALAALDGR</sequence>
<evidence type="ECO:0000256" key="2">
    <source>
        <dbReference type="ARBA" id="ARBA00003444"/>
    </source>
</evidence>
<keyword evidence="7" id="KW-0456">Lyase</keyword>
<evidence type="ECO:0000256" key="1">
    <source>
        <dbReference type="ARBA" id="ARBA00001933"/>
    </source>
</evidence>
<dbReference type="Gene3D" id="3.90.1150.10">
    <property type="entry name" value="Aspartate Aminotransferase, domain 1"/>
    <property type="match status" value="1"/>
</dbReference>
<accession>A0ABM7QNL1</accession>
<evidence type="ECO:0000256" key="6">
    <source>
        <dbReference type="ARBA" id="ARBA00022898"/>
    </source>
</evidence>
<organism evidence="11 12">
    <name type="scientific">Allochromatium tepidum</name>
    <dbReference type="NCBI Taxonomy" id="553982"/>
    <lineage>
        <taxon>Bacteria</taxon>
        <taxon>Pseudomonadati</taxon>
        <taxon>Pseudomonadota</taxon>
        <taxon>Gammaproteobacteria</taxon>
        <taxon>Chromatiales</taxon>
        <taxon>Chromatiaceae</taxon>
        <taxon>Allochromatium</taxon>
    </lineage>
</organism>
<dbReference type="InterPro" id="IPR015424">
    <property type="entry name" value="PyrdxlP-dep_Trfase"/>
</dbReference>
<comment type="pathway">
    <text evidence="3">Cofactor biosynthesis; adenosylcobalamin biosynthesis.</text>
</comment>
<proteinExistence type="predicted"/>
<evidence type="ECO:0000256" key="5">
    <source>
        <dbReference type="ARBA" id="ARBA00022573"/>
    </source>
</evidence>
<dbReference type="InterPro" id="IPR005860">
    <property type="entry name" value="CobD"/>
</dbReference>
<dbReference type="PANTHER" id="PTHR42885:SF1">
    <property type="entry name" value="THREONINE-PHOSPHATE DECARBOXYLASE"/>
    <property type="match status" value="1"/>
</dbReference>
<dbReference type="InterPro" id="IPR015421">
    <property type="entry name" value="PyrdxlP-dep_Trfase_major"/>
</dbReference>
<dbReference type="CDD" id="cd00609">
    <property type="entry name" value="AAT_like"/>
    <property type="match status" value="1"/>
</dbReference>
<dbReference type="PROSITE" id="PS00105">
    <property type="entry name" value="AA_TRANSFER_CLASS_1"/>
    <property type="match status" value="1"/>
</dbReference>
<evidence type="ECO:0000256" key="7">
    <source>
        <dbReference type="ARBA" id="ARBA00023239"/>
    </source>
</evidence>
<dbReference type="EC" id="4.1.1.81" evidence="4"/>
<evidence type="ECO:0000256" key="3">
    <source>
        <dbReference type="ARBA" id="ARBA00004953"/>
    </source>
</evidence>